<dbReference type="Proteomes" id="UP000326570">
    <property type="component" value="Unassembled WGS sequence"/>
</dbReference>
<gene>
    <name evidence="3" type="ORF">F0P94_15420</name>
</gene>
<protein>
    <submittedName>
        <fullName evidence="3">IS5 family transposase</fullName>
    </submittedName>
</protein>
<dbReference type="RefSeq" id="WP_150904810.1">
    <property type="nucleotide sequence ID" value="NZ_VTWT01000009.1"/>
</dbReference>
<accession>A0A5N1IQT3</accession>
<dbReference type="PANTHER" id="PTHR30007:SF0">
    <property type="entry name" value="TRANSPOSASE"/>
    <property type="match status" value="1"/>
</dbReference>
<comment type="caution">
    <text evidence="3">The sequence shown here is derived from an EMBL/GenBank/DDBJ whole genome shotgun (WGS) entry which is preliminary data.</text>
</comment>
<name>A0A5N1IQT3_9BACT</name>
<dbReference type="Pfam" id="PF01609">
    <property type="entry name" value="DDE_Tnp_1"/>
    <property type="match status" value="1"/>
</dbReference>
<feature type="domain" description="Insertion element IS402-like" evidence="2">
    <location>
        <begin position="7"/>
        <end position="76"/>
    </location>
</feature>
<organism evidence="3 4">
    <name type="scientific">Adhaeribacter soli</name>
    <dbReference type="NCBI Taxonomy" id="2607655"/>
    <lineage>
        <taxon>Bacteria</taxon>
        <taxon>Pseudomonadati</taxon>
        <taxon>Bacteroidota</taxon>
        <taxon>Cytophagia</taxon>
        <taxon>Cytophagales</taxon>
        <taxon>Hymenobacteraceae</taxon>
        <taxon>Adhaeribacter</taxon>
    </lineage>
</organism>
<dbReference type="InterPro" id="IPR002559">
    <property type="entry name" value="Transposase_11"/>
</dbReference>
<reference evidence="3 4" key="1">
    <citation type="submission" date="2019-09" db="EMBL/GenBank/DDBJ databases">
        <title>Genome sequence of Adhaeribacter sp. M2.</title>
        <authorList>
            <person name="Srinivasan S."/>
        </authorList>
    </citation>
    <scope>NUCLEOTIDE SEQUENCE [LARGE SCALE GENOMIC DNA]</scope>
    <source>
        <strain evidence="3 4">M2</strain>
    </source>
</reference>
<dbReference type="PANTHER" id="PTHR30007">
    <property type="entry name" value="PHP DOMAIN PROTEIN"/>
    <property type="match status" value="1"/>
</dbReference>
<sequence>MAYSTDLTDSQWYIIEQVTFEKRKRQHSMRLICNLLFYLLKTGCQWRELPERGIKWQVVYYYFRKWQALGVVEQLHELLYKQNRQRSKRNSFPTAAVLDSQSVKTALATDAVGYDAGKKVKGRKRHLLVDTQGYVLAVRVSSAAATDRQAAQEVIRKADKLQIYKLKLVYADGGYRGKLINQVKKQFGIQLNIVKKKAKAGFKVLPRRWVVERAFAWLAKCRRLSIDYERLTATSEAFILLAMYRLMLNHYKN</sequence>
<dbReference type="Pfam" id="PF13340">
    <property type="entry name" value="DUF4096"/>
    <property type="match status" value="1"/>
</dbReference>
<feature type="domain" description="Transposase IS4-like" evidence="1">
    <location>
        <begin position="92"/>
        <end position="244"/>
    </location>
</feature>
<evidence type="ECO:0000313" key="4">
    <source>
        <dbReference type="Proteomes" id="UP000326570"/>
    </source>
</evidence>
<dbReference type="GO" id="GO:0006313">
    <property type="term" value="P:DNA transposition"/>
    <property type="evidence" value="ECO:0007669"/>
    <property type="project" value="InterPro"/>
</dbReference>
<keyword evidence="4" id="KW-1185">Reference proteome</keyword>
<dbReference type="GO" id="GO:0003677">
    <property type="term" value="F:DNA binding"/>
    <property type="evidence" value="ECO:0007669"/>
    <property type="project" value="InterPro"/>
</dbReference>
<dbReference type="NCBIfam" id="NF033580">
    <property type="entry name" value="transpos_IS5_3"/>
    <property type="match status" value="1"/>
</dbReference>
<evidence type="ECO:0000259" key="1">
    <source>
        <dbReference type="Pfam" id="PF01609"/>
    </source>
</evidence>
<dbReference type="InterPro" id="IPR025161">
    <property type="entry name" value="IS402-like_dom"/>
</dbReference>
<dbReference type="EMBL" id="VTWT01000009">
    <property type="protein sequence ID" value="KAA9327306.1"/>
    <property type="molecule type" value="Genomic_DNA"/>
</dbReference>
<dbReference type="GO" id="GO:0004803">
    <property type="term" value="F:transposase activity"/>
    <property type="evidence" value="ECO:0007669"/>
    <property type="project" value="InterPro"/>
</dbReference>
<proteinExistence type="predicted"/>
<dbReference type="AlphaFoldDB" id="A0A5N1IQT3"/>
<evidence type="ECO:0000313" key="3">
    <source>
        <dbReference type="EMBL" id="KAA9327306.1"/>
    </source>
</evidence>
<evidence type="ECO:0000259" key="2">
    <source>
        <dbReference type="Pfam" id="PF13340"/>
    </source>
</evidence>